<sequence>MAAAAAAQVKQLRQILQEQQEPFILKTYLAEKGCCVRNKHNNSLEAEEGSFTCCRVTSGNKGQKGVSNLSKVVRNLYDHVGSINGKKLRSKKKKKQRQSSEAEAEERLAIASCCSSKDFNWYSSESDNAEGRASCSSSFADFWDSNEEKIAADGSLQWRCMEGGGGDQQFSPVSVLEGLASREDDDDSSSPPTNNSSTGDGIIIRRKKKEEEKQRQVSADESIIASASVWGVLLRRAEANETGDPLKSTSRDALELEKTKKQLLFDCILEEMELETHHKQCCTSSSEKIVRSWAAWSKRWKAGDESELLSDSLGQREWSENGEQPREIGLEIGGAIAEAIMDEIMVDLIGISSL</sequence>
<proteinExistence type="predicted"/>
<dbReference type="EMBL" id="OZ034814">
    <property type="protein sequence ID" value="CAL1361366.1"/>
    <property type="molecule type" value="Genomic_DNA"/>
</dbReference>
<dbReference type="PANTHER" id="PTHR37613">
    <property type="entry name" value="DUF4378 DOMAIN PROTEIN"/>
    <property type="match status" value="1"/>
</dbReference>
<feature type="region of interest" description="Disordered" evidence="1">
    <location>
        <begin position="180"/>
        <end position="218"/>
    </location>
</feature>
<dbReference type="AlphaFoldDB" id="A0AAV2D0S9"/>
<evidence type="ECO:0000313" key="2">
    <source>
        <dbReference type="EMBL" id="CAL1361366.1"/>
    </source>
</evidence>
<feature type="compositionally biased region" description="Low complexity" evidence="1">
    <location>
        <begin position="189"/>
        <end position="198"/>
    </location>
</feature>
<keyword evidence="3" id="KW-1185">Reference proteome</keyword>
<gene>
    <name evidence="2" type="ORF">LTRI10_LOCUS8744</name>
</gene>
<evidence type="ECO:0000313" key="3">
    <source>
        <dbReference type="Proteomes" id="UP001497516"/>
    </source>
</evidence>
<organism evidence="2 3">
    <name type="scientific">Linum trigynum</name>
    <dbReference type="NCBI Taxonomy" id="586398"/>
    <lineage>
        <taxon>Eukaryota</taxon>
        <taxon>Viridiplantae</taxon>
        <taxon>Streptophyta</taxon>
        <taxon>Embryophyta</taxon>
        <taxon>Tracheophyta</taxon>
        <taxon>Spermatophyta</taxon>
        <taxon>Magnoliopsida</taxon>
        <taxon>eudicotyledons</taxon>
        <taxon>Gunneridae</taxon>
        <taxon>Pentapetalae</taxon>
        <taxon>rosids</taxon>
        <taxon>fabids</taxon>
        <taxon>Malpighiales</taxon>
        <taxon>Linaceae</taxon>
        <taxon>Linum</taxon>
    </lineage>
</organism>
<dbReference type="PANTHER" id="PTHR37613:SF4">
    <property type="entry name" value="DUF4378 DOMAIN-CONTAINING PROTEIN"/>
    <property type="match status" value="1"/>
</dbReference>
<dbReference type="Proteomes" id="UP001497516">
    <property type="component" value="Chromosome 10"/>
</dbReference>
<evidence type="ECO:0008006" key="4">
    <source>
        <dbReference type="Google" id="ProtNLM"/>
    </source>
</evidence>
<protein>
    <recommendedName>
        <fullName evidence="4">DUF4378 domain-containing protein</fullName>
    </recommendedName>
</protein>
<name>A0AAV2D0S9_9ROSI</name>
<reference evidence="2 3" key="1">
    <citation type="submission" date="2024-04" db="EMBL/GenBank/DDBJ databases">
        <authorList>
            <person name="Fracassetti M."/>
        </authorList>
    </citation>
    <scope>NUCLEOTIDE SEQUENCE [LARGE SCALE GENOMIC DNA]</scope>
</reference>
<accession>A0AAV2D0S9</accession>
<evidence type="ECO:0000256" key="1">
    <source>
        <dbReference type="SAM" id="MobiDB-lite"/>
    </source>
</evidence>